<keyword evidence="5" id="KW-1185">Reference proteome</keyword>
<protein>
    <submittedName>
        <fullName evidence="4">IS1634 family transposase</fullName>
    </submittedName>
</protein>
<dbReference type="Pfam" id="PF14104">
    <property type="entry name" value="DUF4277"/>
    <property type="match status" value="1"/>
</dbReference>
<proteinExistence type="predicted"/>
<evidence type="ECO:0000313" key="4">
    <source>
        <dbReference type="EMBL" id="MBE9255815.1"/>
    </source>
</evidence>
<dbReference type="EMBL" id="JADEVV010000108">
    <property type="protein sequence ID" value="MBE9255815.1"/>
    <property type="molecule type" value="Genomic_DNA"/>
</dbReference>
<evidence type="ECO:0000259" key="3">
    <source>
        <dbReference type="Pfam" id="PF14104"/>
    </source>
</evidence>
<organism evidence="4 5">
    <name type="scientific">Synechocystis salina LEGE 00031</name>
    <dbReference type="NCBI Taxonomy" id="1828736"/>
    <lineage>
        <taxon>Bacteria</taxon>
        <taxon>Bacillati</taxon>
        <taxon>Cyanobacteriota</taxon>
        <taxon>Cyanophyceae</taxon>
        <taxon>Synechococcales</taxon>
        <taxon>Merismopediaceae</taxon>
        <taxon>Synechocystis</taxon>
    </lineage>
</organism>
<dbReference type="Pfam" id="PF01609">
    <property type="entry name" value="DDE_Tnp_1"/>
    <property type="match status" value="1"/>
</dbReference>
<dbReference type="InterPro" id="IPR002559">
    <property type="entry name" value="Transposase_11"/>
</dbReference>
<dbReference type="NCBIfam" id="NF033559">
    <property type="entry name" value="transpos_IS1634"/>
    <property type="match status" value="1"/>
</dbReference>
<feature type="domain" description="Transposase IS4-like" evidence="2">
    <location>
        <begin position="124"/>
        <end position="453"/>
    </location>
</feature>
<comment type="caution">
    <text evidence="4">The sequence shown here is derived from an EMBL/GenBank/DDBJ whole genome shotgun (WGS) entry which is preliminary data.</text>
</comment>
<evidence type="ECO:0000313" key="5">
    <source>
        <dbReference type="Proteomes" id="UP000658720"/>
    </source>
</evidence>
<reference evidence="4 5" key="1">
    <citation type="submission" date="2020-10" db="EMBL/GenBank/DDBJ databases">
        <authorList>
            <person name="Castelo-Branco R."/>
            <person name="Eusebio N."/>
            <person name="Adriana R."/>
            <person name="Vieira A."/>
            <person name="Brugerolle De Fraissinette N."/>
            <person name="Rezende De Castro R."/>
            <person name="Schneider M.P."/>
            <person name="Vasconcelos V."/>
            <person name="Leao P.N."/>
        </authorList>
    </citation>
    <scope>NUCLEOTIDE SEQUENCE [LARGE SCALE GENOMIC DNA]</scope>
    <source>
        <strain evidence="4 5">LEGE 00031</strain>
    </source>
</reference>
<gene>
    <name evidence="4" type="ORF">IQ217_18690</name>
</gene>
<dbReference type="InterPro" id="IPR047654">
    <property type="entry name" value="IS1634_transpos"/>
</dbReference>
<keyword evidence="1" id="KW-1133">Transmembrane helix</keyword>
<sequence>MEPAMKVENLDHLGIVAGLIDEIGIVELLNERLGTDPREKVSIGIVVKAILLNGLGFVSAPLYLFEQFFQGKATEQLLGEGIKAENLNDDRLGKGLDKLYEGGLSEIFMAISLKVVKKFGIKEEIGHLDSSSFHVDGEYKVGEEEAGMVKITYGYSRDHRPDLKQFVMNLICLGDGDIPVWMEIADGNQSDKARFAELCQEFKKQWTFDGLLVADGALYSADNLTTLMGLTWLTRVPLSIKEASILVNSTERLTPSSLEGYSWNCFSSNYGEVPQRWLLVESEKRRQSDLKQLTKKINKYYSQAEQSLKQLSSTEFACATDALNAAQKLSAQMNWHQLHELQVVEKSHYGKPGKPAKDDIPERLTYRVTASIFPIESDIEAQRLRCGRFILATNVLDSDQLSPDEALRQYKAQQGVELGFRFLKDPLFFASSVFLKSPKRVAALGLIMALCLLIYNLGQRQLRLALAQHQETIPNQLGKPTASPTLRWVFQCFMAVHLVLFHGVTQVVNLTDERLHILRFFTQSCRRYYLLPVPTC</sequence>
<keyword evidence="1" id="KW-0472">Membrane</keyword>
<keyword evidence="1" id="KW-0812">Transmembrane</keyword>
<name>A0ABR9VWS3_9SYNC</name>
<feature type="transmembrane region" description="Helical" evidence="1">
    <location>
        <begin position="441"/>
        <end position="458"/>
    </location>
</feature>
<dbReference type="Proteomes" id="UP000658720">
    <property type="component" value="Unassembled WGS sequence"/>
</dbReference>
<evidence type="ECO:0000259" key="2">
    <source>
        <dbReference type="Pfam" id="PF01609"/>
    </source>
</evidence>
<dbReference type="PANTHER" id="PTHR34614">
    <property type="match status" value="1"/>
</dbReference>
<dbReference type="InterPro" id="IPR025457">
    <property type="entry name" value="DUF4277"/>
</dbReference>
<feature type="domain" description="DUF4277" evidence="3">
    <location>
        <begin position="6"/>
        <end position="112"/>
    </location>
</feature>
<accession>A0ABR9VWS3</accession>
<dbReference type="PANTHER" id="PTHR34614:SF2">
    <property type="entry name" value="TRANSPOSASE IS4-LIKE DOMAIN-CONTAINING PROTEIN"/>
    <property type="match status" value="1"/>
</dbReference>
<dbReference type="RefSeq" id="WP_194021426.1">
    <property type="nucleotide sequence ID" value="NZ_JADEVV010000108.1"/>
</dbReference>
<evidence type="ECO:0000256" key="1">
    <source>
        <dbReference type="SAM" id="Phobius"/>
    </source>
</evidence>